<name>A0ABP9BHU5_9GAMM</name>
<feature type="compositionally biased region" description="Low complexity" evidence="3">
    <location>
        <begin position="937"/>
        <end position="950"/>
    </location>
</feature>
<reference evidence="7" key="1">
    <citation type="journal article" date="2019" name="Int. J. Syst. Evol. Microbiol.">
        <title>The Global Catalogue of Microorganisms (GCM) 10K type strain sequencing project: providing services to taxonomists for standard genome sequencing and annotation.</title>
        <authorList>
            <consortium name="The Broad Institute Genomics Platform"/>
            <consortium name="The Broad Institute Genome Sequencing Center for Infectious Disease"/>
            <person name="Wu L."/>
            <person name="Ma J."/>
        </authorList>
    </citation>
    <scope>NUCLEOTIDE SEQUENCE [LARGE SCALE GENOMIC DNA]</scope>
    <source>
        <strain evidence="7">JCM 18204</strain>
    </source>
</reference>
<evidence type="ECO:0000256" key="2">
    <source>
        <dbReference type="ARBA" id="ARBA00022840"/>
    </source>
</evidence>
<sequence length="966" mass="104925">MSDAENALGKEELERLLREKVIPKSRLDELASHDKPKAIVLAGQPGAGKNSLARAAEREFGDDILVIDPDEQRERIPGVRRLQEADPFGWPQETNKDAFRLANGLRDTGVDKRVNLVIDGSMSDAGNSIRTIEALQKNGYEVEVRAISTHWLESELGIDRRFTRDLDKVGVARDVDMGFHNRVYNDLPGNLEKVAERTGVQVRIYDRELNEIYNNRRDVGSPSEVLRETRTGRMEDPEVRQRLSEDWKRQQAWHETMPEAVRARQDISLTTAETLIAGSAERGKLERATVRAESIAAIEAPVQAAEPSLPRLGRAGTTAGLAGVGLAAAAYDARETGERLSTAYAQDNPSAVRSEATHFLARSGGGAAAGLTVYAAGASGGPAVALAVADGVLLTEAAERGARFFDVRKITHQTGSDGADYVFNGKQWIRDDLRADFRDDGVDRPRQQDFAATPECMRELNAKASAEAVSQAIGKTDPRDPFVQPSNESDPPHLKVRDWTRDADTGRWSRTVADEFDRNDAPVWKAEPEYASPARAAELDRQALGVIDRNIVEGPAVLAAQYQIGAKRNGFGDFGSEPEAVAMALNPNTLEASNGKQYVRDAQGQWSHDGVPATGNRVLELEATRERLIPALAQHEQQLAATKAYEPPTPEQRDRAMLRAAYTNEGWNPSPEQFEASYLAVKRTRQMSDLTAENSGLVLEKDANGQTSLNSSILHTRMGPNNEVQVAAKTYPDEIEVALSDVRAGSLANDKPDRAATVQATEKATTEQRDAHEQAQREANRAGLSQDDTQATVRSAVSAQTTPGARSGKTDDVEPAAKEEAKPERAGALLLDNHAHQNHAMFAALLRTVNERDKELGREPDDVSRQLAGGLVEKARERGLEAIGAAKFTPDGTKVGMTDTADLSAPWAKTAVGDVGLLAGQKLEQSSQNVAVINQQQALQQSLQPPTQTQGIDGPDGPAPKSPRLA</sequence>
<keyword evidence="1" id="KW-0547">Nucleotide-binding</keyword>
<dbReference type="RefSeq" id="WP_345303352.1">
    <property type="nucleotide sequence ID" value="NZ_BAABJE010000010.1"/>
</dbReference>
<evidence type="ECO:0000256" key="1">
    <source>
        <dbReference type="ARBA" id="ARBA00022741"/>
    </source>
</evidence>
<gene>
    <name evidence="6" type="ORF">GCM10023307_21810</name>
</gene>
<feature type="domain" description="Zeta toxin" evidence="4">
    <location>
        <begin position="31"/>
        <end position="217"/>
    </location>
</feature>
<dbReference type="Proteomes" id="UP001499959">
    <property type="component" value="Unassembled WGS sequence"/>
</dbReference>
<feature type="compositionally biased region" description="Polar residues" evidence="3">
    <location>
        <begin position="786"/>
        <end position="804"/>
    </location>
</feature>
<keyword evidence="2" id="KW-0067">ATP-binding</keyword>
<feature type="region of interest" description="Disordered" evidence="3">
    <location>
        <begin position="472"/>
        <end position="497"/>
    </location>
</feature>
<dbReference type="Pfam" id="PF06414">
    <property type="entry name" value="Zeta_toxin"/>
    <property type="match status" value="1"/>
</dbReference>
<dbReference type="SUPFAM" id="SSF52540">
    <property type="entry name" value="P-loop containing nucleoside triphosphate hydrolases"/>
    <property type="match status" value="1"/>
</dbReference>
<keyword evidence="7" id="KW-1185">Reference proteome</keyword>
<evidence type="ECO:0000313" key="7">
    <source>
        <dbReference type="Proteomes" id="UP001499959"/>
    </source>
</evidence>
<comment type="caution">
    <text evidence="6">The sequence shown here is derived from an EMBL/GenBank/DDBJ whole genome shotgun (WGS) entry which is preliminary data.</text>
</comment>
<evidence type="ECO:0000259" key="4">
    <source>
        <dbReference type="Pfam" id="PF06414"/>
    </source>
</evidence>
<feature type="compositionally biased region" description="Pro residues" evidence="3">
    <location>
        <begin position="957"/>
        <end position="966"/>
    </location>
</feature>
<accession>A0ABP9BHU5</accession>
<dbReference type="InterPro" id="IPR027417">
    <property type="entry name" value="P-loop_NTPase"/>
</dbReference>
<dbReference type="EMBL" id="BAABJE010000010">
    <property type="protein sequence ID" value="GAA4795639.1"/>
    <property type="molecule type" value="Genomic_DNA"/>
</dbReference>
<evidence type="ECO:0000313" key="6">
    <source>
        <dbReference type="EMBL" id="GAA4795639.1"/>
    </source>
</evidence>
<feature type="region of interest" description="Disordered" evidence="3">
    <location>
        <begin position="937"/>
        <end position="966"/>
    </location>
</feature>
<feature type="compositionally biased region" description="Basic and acidic residues" evidence="3">
    <location>
        <begin position="808"/>
        <end position="822"/>
    </location>
</feature>
<evidence type="ECO:0008006" key="8">
    <source>
        <dbReference type="Google" id="ProtNLM"/>
    </source>
</evidence>
<proteinExistence type="predicted"/>
<dbReference type="InterPro" id="IPR010488">
    <property type="entry name" value="Zeta_toxin_domain"/>
</dbReference>
<dbReference type="Gene3D" id="3.40.50.300">
    <property type="entry name" value="P-loop containing nucleotide triphosphate hydrolases"/>
    <property type="match status" value="1"/>
</dbReference>
<organism evidence="6 7">
    <name type="scientific">Lysobacter hankyongensis</name>
    <dbReference type="NCBI Taxonomy" id="1176535"/>
    <lineage>
        <taxon>Bacteria</taxon>
        <taxon>Pseudomonadati</taxon>
        <taxon>Pseudomonadota</taxon>
        <taxon>Gammaproteobacteria</taxon>
        <taxon>Lysobacterales</taxon>
        <taxon>Lysobacteraceae</taxon>
        <taxon>Lysobacter</taxon>
    </lineage>
</organism>
<protein>
    <recommendedName>
        <fullName evidence="8">UDP-N-acetylglucosamine kinase</fullName>
    </recommendedName>
</protein>
<evidence type="ECO:0000259" key="5">
    <source>
        <dbReference type="Pfam" id="PF20410"/>
    </source>
</evidence>
<dbReference type="Pfam" id="PF20410">
    <property type="entry name" value="X-Tfes_XVIPCD"/>
    <property type="match status" value="1"/>
</dbReference>
<evidence type="ECO:0000256" key="3">
    <source>
        <dbReference type="SAM" id="MobiDB-lite"/>
    </source>
</evidence>
<dbReference type="InterPro" id="IPR046519">
    <property type="entry name" value="X-Tfes_XVIPCD"/>
</dbReference>
<feature type="compositionally biased region" description="Basic and acidic residues" evidence="3">
    <location>
        <begin position="764"/>
        <end position="780"/>
    </location>
</feature>
<feature type="domain" description="X-Tfes XVIPCD" evidence="5">
    <location>
        <begin position="832"/>
        <end position="930"/>
    </location>
</feature>
<feature type="region of interest" description="Disordered" evidence="3">
    <location>
        <begin position="746"/>
        <end position="822"/>
    </location>
</feature>